<gene>
    <name evidence="1" type="ORF">SI7747_05006409</name>
</gene>
<keyword evidence="2" id="KW-1185">Reference proteome</keyword>
<dbReference type="AlphaFoldDB" id="A0A7I8IPX1"/>
<name>A0A7I8IPX1_SPIIN</name>
<organism evidence="1">
    <name type="scientific">Spirodela intermedia</name>
    <name type="common">Intermediate duckweed</name>
    <dbReference type="NCBI Taxonomy" id="51605"/>
    <lineage>
        <taxon>Eukaryota</taxon>
        <taxon>Viridiplantae</taxon>
        <taxon>Streptophyta</taxon>
        <taxon>Embryophyta</taxon>
        <taxon>Tracheophyta</taxon>
        <taxon>Spermatophyta</taxon>
        <taxon>Magnoliopsida</taxon>
        <taxon>Liliopsida</taxon>
        <taxon>Araceae</taxon>
        <taxon>Lemnoideae</taxon>
        <taxon>Spirodela</taxon>
    </lineage>
</organism>
<protein>
    <submittedName>
        <fullName evidence="1">Uncharacterized protein</fullName>
    </submittedName>
</protein>
<proteinExistence type="predicted"/>
<reference evidence="1 2" key="1">
    <citation type="submission" date="2019-12" db="EMBL/GenBank/DDBJ databases">
        <authorList>
            <person name="Scholz U."/>
            <person name="Mascher M."/>
            <person name="Fiebig A."/>
        </authorList>
    </citation>
    <scope>NUCLEOTIDE SEQUENCE</scope>
</reference>
<dbReference type="EMBL" id="CACRZD030000005">
    <property type="protein sequence ID" value="CAA6659989.1"/>
    <property type="molecule type" value="Genomic_DNA"/>
</dbReference>
<dbReference type="EMBL" id="LR743592">
    <property type="protein sequence ID" value="CAA2620240.1"/>
    <property type="molecule type" value="Genomic_DNA"/>
</dbReference>
<dbReference type="Proteomes" id="UP001189122">
    <property type="component" value="Unassembled WGS sequence"/>
</dbReference>
<evidence type="ECO:0000313" key="2">
    <source>
        <dbReference type="Proteomes" id="UP001189122"/>
    </source>
</evidence>
<sequence>MTVSIVPPACKLDQTPPQLNFKHH</sequence>
<evidence type="ECO:0000313" key="1">
    <source>
        <dbReference type="EMBL" id="CAA2620240.1"/>
    </source>
</evidence>
<accession>A0A7I8IPX1</accession>